<proteinExistence type="predicted"/>
<dbReference type="STRING" id="747365.Thena_1474"/>
<dbReference type="EMBL" id="CP002690">
    <property type="protein sequence ID" value="AEE15086.1"/>
    <property type="molecule type" value="Genomic_DNA"/>
</dbReference>
<evidence type="ECO:0000313" key="2">
    <source>
        <dbReference type="Proteomes" id="UP000011765"/>
    </source>
</evidence>
<dbReference type="AlphaFoldDB" id="M1E716"/>
<evidence type="ECO:0000313" key="1">
    <source>
        <dbReference type="EMBL" id="AEE15086.1"/>
    </source>
</evidence>
<sequence>MELFLKYRRTDNKTKLIKFHKTIGIWNIERPYITQQNTPIHIITNIMRDMSFVERVFHAFITCGTRELVVSIPANNPRYVSNIRIL</sequence>
<dbReference type="HOGENOM" id="CLU_2496865_0_0_9"/>
<protein>
    <submittedName>
        <fullName evidence="1">Uncharacterized protein</fullName>
    </submittedName>
</protein>
<organism evidence="1 2">
    <name type="scientific">Thermodesulfobium narugense DSM 14796</name>
    <dbReference type="NCBI Taxonomy" id="747365"/>
    <lineage>
        <taxon>Bacteria</taxon>
        <taxon>Pseudomonadati</taxon>
        <taxon>Thermodesulfobiota</taxon>
        <taxon>Thermodesulfobiia</taxon>
        <taxon>Thermodesulfobiales</taxon>
        <taxon>Thermodesulfobiaceae</taxon>
        <taxon>Thermodesulfobium</taxon>
    </lineage>
</organism>
<keyword evidence="2" id="KW-1185">Reference proteome</keyword>
<reference evidence="1 2" key="1">
    <citation type="submission" date="2011-04" db="EMBL/GenBank/DDBJ databases">
        <title>The complete genome of Thermodesulfobium narugense DSM 14796.</title>
        <authorList>
            <consortium name="US DOE Joint Genome Institute (JGI-PGF)"/>
            <person name="Lucas S."/>
            <person name="Han J."/>
            <person name="Lapidus A."/>
            <person name="Bruce D."/>
            <person name="Goodwin L."/>
            <person name="Pitluck S."/>
            <person name="Peters L."/>
            <person name="Kyrpides N."/>
            <person name="Mavromatis K."/>
            <person name="Pagani I."/>
            <person name="Ivanova N."/>
            <person name="Ovchinnikova G."/>
            <person name="Zhang X."/>
            <person name="Saunders L."/>
            <person name="Detter J.C."/>
            <person name="Tapia R."/>
            <person name="Han C."/>
            <person name="Land M."/>
            <person name="Hauser L."/>
            <person name="Markowitz V."/>
            <person name="Cheng J.-F."/>
            <person name="Hugenholtz P."/>
            <person name="Woyke T."/>
            <person name="Wu D."/>
            <person name="Spring S."/>
            <person name="Schroeder M."/>
            <person name="Brambilla E."/>
            <person name="Klenk H.-P."/>
            <person name="Eisen J.A."/>
        </authorList>
    </citation>
    <scope>NUCLEOTIDE SEQUENCE [LARGE SCALE GENOMIC DNA]</scope>
    <source>
        <strain evidence="1 2">DSM 14796</strain>
    </source>
</reference>
<name>M1E716_9BACT</name>
<accession>M1E716</accession>
<gene>
    <name evidence="1" type="ORF">Thena_1474</name>
</gene>
<dbReference type="KEGG" id="tnr:Thena_1474"/>
<dbReference type="Proteomes" id="UP000011765">
    <property type="component" value="Chromosome"/>
</dbReference>